<dbReference type="KEGG" id="toy:FO059_07505"/>
<proteinExistence type="inferred from homology"/>
<evidence type="ECO:0000259" key="6">
    <source>
        <dbReference type="Pfam" id="PF07992"/>
    </source>
</evidence>
<dbReference type="PRINTS" id="PR00411">
    <property type="entry name" value="PNDRDTASEI"/>
</dbReference>
<dbReference type="EMBL" id="CP041765">
    <property type="protein sequence ID" value="QDQ97209.1"/>
    <property type="molecule type" value="Genomic_DNA"/>
</dbReference>
<keyword evidence="3" id="KW-0285">Flavoprotein</keyword>
<dbReference type="OrthoDB" id="9781621at2"/>
<dbReference type="InterPro" id="IPR051169">
    <property type="entry name" value="NADH-Q_oxidoreductase"/>
</dbReference>
<sequence length="492" mass="51545">MRPATARWRSCSAIPTAGARICSACRRSTGWPRRWSRRFSRLSVGVSITVGFVVDDVQTDDGSSDGSGTARVSRWDVVVVGGGFAGVAAATRLGQAGVDVLLIDANDYHQFQPLLYQVATSQIGISEVARPLRSMFRRQETVRVAISAVTGIDAGGRTVTLDDGTVCAGRALVIATGAQANFFGIDGAAEYSYPLYSLDDAVRLAGGMLSALDEADRLSAPRDPIDLVVVGGGATGVEFAGAAAESLASAVAAVFPGDLAARTTVHLVDMVPTVLGPFSEKSQKYARSVLERAGVRLHLGKGVTAVRGDGVTLEDGTRVPARMVVWAGGLKGRDVLAGAGLPLGRGGRVDVAADLTVDGLDGVYALGDSANITDAKGRALPQLGSVAQQSGKWAARNILADFSGRHREPFAYRDKGIMAMIGRGAAVAEVGPRRWKFRGPAAFVAWLGVHAALLSGVWQRVGAVASWSVGYFTKYRPQAMVAHVAQDLRRGN</sequence>
<keyword evidence="5" id="KW-0560">Oxidoreductase</keyword>
<dbReference type="InterPro" id="IPR023753">
    <property type="entry name" value="FAD/NAD-binding_dom"/>
</dbReference>
<dbReference type="SUPFAM" id="SSF51905">
    <property type="entry name" value="FAD/NAD(P)-binding domain"/>
    <property type="match status" value="1"/>
</dbReference>
<evidence type="ECO:0000256" key="1">
    <source>
        <dbReference type="ARBA" id="ARBA00001974"/>
    </source>
</evidence>
<dbReference type="InterPro" id="IPR036188">
    <property type="entry name" value="FAD/NAD-bd_sf"/>
</dbReference>
<evidence type="ECO:0000313" key="8">
    <source>
        <dbReference type="Proteomes" id="UP000317344"/>
    </source>
</evidence>
<evidence type="ECO:0000256" key="5">
    <source>
        <dbReference type="ARBA" id="ARBA00023002"/>
    </source>
</evidence>
<feature type="domain" description="FAD/NAD(P)-binding" evidence="6">
    <location>
        <begin position="76"/>
        <end position="391"/>
    </location>
</feature>
<comment type="similarity">
    <text evidence="2">Belongs to the NADH dehydrogenase family.</text>
</comment>
<gene>
    <name evidence="7" type="ORF">FO059_07505</name>
</gene>
<evidence type="ECO:0000313" key="7">
    <source>
        <dbReference type="EMBL" id="QDQ97209.1"/>
    </source>
</evidence>
<name>A0A516X295_9ACTN</name>
<keyword evidence="8" id="KW-1185">Reference proteome</keyword>
<accession>A0A516X295</accession>
<dbReference type="PANTHER" id="PTHR42913">
    <property type="entry name" value="APOPTOSIS-INDUCING FACTOR 1"/>
    <property type="match status" value="1"/>
</dbReference>
<dbReference type="Pfam" id="PF07992">
    <property type="entry name" value="Pyr_redox_2"/>
    <property type="match status" value="1"/>
</dbReference>
<dbReference type="Gene3D" id="3.50.50.100">
    <property type="match status" value="1"/>
</dbReference>
<protein>
    <submittedName>
        <fullName evidence="7">FAD-binding protein</fullName>
    </submittedName>
</protein>
<dbReference type="GO" id="GO:0003955">
    <property type="term" value="F:NAD(P)H dehydrogenase (quinone) activity"/>
    <property type="evidence" value="ECO:0007669"/>
    <property type="project" value="TreeGrafter"/>
</dbReference>
<dbReference type="PANTHER" id="PTHR42913:SF3">
    <property type="entry name" value="64 KDA MITOCHONDRIAL NADH DEHYDROGENASE (EUROFUNG)"/>
    <property type="match status" value="1"/>
</dbReference>
<keyword evidence="4" id="KW-0274">FAD</keyword>
<dbReference type="GO" id="GO:0019646">
    <property type="term" value="P:aerobic electron transport chain"/>
    <property type="evidence" value="ECO:0007669"/>
    <property type="project" value="TreeGrafter"/>
</dbReference>
<reference evidence="7 8" key="1">
    <citation type="submission" date="2019-07" db="EMBL/GenBank/DDBJ databases">
        <title>Tomitella cavernea sp. nov., an actinomycete isolated from soil.</title>
        <authorList>
            <person name="Cheng J."/>
        </authorList>
    </citation>
    <scope>NUCLEOTIDE SEQUENCE [LARGE SCALE GENOMIC DNA]</scope>
    <source>
        <strain evidence="7 8">HY188</strain>
    </source>
</reference>
<organism evidence="7 8">
    <name type="scientific">Tomitella fengzijianii</name>
    <dbReference type="NCBI Taxonomy" id="2597660"/>
    <lineage>
        <taxon>Bacteria</taxon>
        <taxon>Bacillati</taxon>
        <taxon>Actinomycetota</taxon>
        <taxon>Actinomycetes</taxon>
        <taxon>Mycobacteriales</taxon>
        <taxon>Tomitella</taxon>
    </lineage>
</organism>
<evidence type="ECO:0000256" key="3">
    <source>
        <dbReference type="ARBA" id="ARBA00022630"/>
    </source>
</evidence>
<comment type="cofactor">
    <cofactor evidence="1">
        <name>FAD</name>
        <dbReference type="ChEBI" id="CHEBI:57692"/>
    </cofactor>
</comment>
<evidence type="ECO:0000256" key="4">
    <source>
        <dbReference type="ARBA" id="ARBA00022827"/>
    </source>
</evidence>
<dbReference type="AlphaFoldDB" id="A0A516X295"/>
<evidence type="ECO:0000256" key="2">
    <source>
        <dbReference type="ARBA" id="ARBA00005272"/>
    </source>
</evidence>
<reference evidence="7 8" key="2">
    <citation type="submission" date="2019-07" db="EMBL/GenBank/DDBJ databases">
        <authorList>
            <person name="Huang Y."/>
        </authorList>
    </citation>
    <scope>NUCLEOTIDE SEQUENCE [LARGE SCALE GENOMIC DNA]</scope>
    <source>
        <strain evidence="7 8">HY188</strain>
    </source>
</reference>
<dbReference type="PRINTS" id="PR00368">
    <property type="entry name" value="FADPNR"/>
</dbReference>
<dbReference type="Proteomes" id="UP000317344">
    <property type="component" value="Chromosome"/>
</dbReference>